<name>A0A5B7JIY2_PORTR</name>
<evidence type="ECO:0000256" key="1">
    <source>
        <dbReference type="ARBA" id="ARBA00022737"/>
    </source>
</evidence>
<dbReference type="Gene3D" id="1.25.40.20">
    <property type="entry name" value="Ankyrin repeat-containing domain"/>
    <property type="match status" value="3"/>
</dbReference>
<keyword evidence="4" id="KW-0418">Kinase</keyword>
<dbReference type="PRINTS" id="PR01415">
    <property type="entry name" value="ANKYRIN"/>
</dbReference>
<keyword evidence="5" id="KW-1185">Reference proteome</keyword>
<dbReference type="SMART" id="SM00248">
    <property type="entry name" value="ANK"/>
    <property type="match status" value="5"/>
</dbReference>
<sequence length="205" mass="22523">MQSSRGWSPLLNAAENGHEGIVSTLLDHHARVDVFDSEGKAALHLAAEHGYKLVCNALLTHKAFINARTMSGLTALHLAAMKGYNDLVWSLITQHHSQKDALTLKKQTPLHLAAEAGQLEVCDTLLQLGADTNATNDAGQKAVHVAAMRNNSEVVKLFLKTSPELVTTADKVRLHKQMETQTDRQTDTAGQSEIRPMIFQFIQIR</sequence>
<dbReference type="SUPFAM" id="SSF48403">
    <property type="entry name" value="Ankyrin repeat"/>
    <property type="match status" value="1"/>
</dbReference>
<dbReference type="AlphaFoldDB" id="A0A5B7JIY2"/>
<keyword evidence="2 3" id="KW-0040">ANK repeat</keyword>
<proteinExistence type="predicted"/>
<accession>A0A5B7JIY2</accession>
<feature type="repeat" description="ANK" evidence="3">
    <location>
        <begin position="38"/>
        <end position="70"/>
    </location>
</feature>
<organism evidence="4 5">
    <name type="scientific">Portunus trituberculatus</name>
    <name type="common">Swimming crab</name>
    <name type="synonym">Neptunus trituberculatus</name>
    <dbReference type="NCBI Taxonomy" id="210409"/>
    <lineage>
        <taxon>Eukaryota</taxon>
        <taxon>Metazoa</taxon>
        <taxon>Ecdysozoa</taxon>
        <taxon>Arthropoda</taxon>
        <taxon>Crustacea</taxon>
        <taxon>Multicrustacea</taxon>
        <taxon>Malacostraca</taxon>
        <taxon>Eumalacostraca</taxon>
        <taxon>Eucarida</taxon>
        <taxon>Decapoda</taxon>
        <taxon>Pleocyemata</taxon>
        <taxon>Brachyura</taxon>
        <taxon>Eubrachyura</taxon>
        <taxon>Portunoidea</taxon>
        <taxon>Portunidae</taxon>
        <taxon>Portuninae</taxon>
        <taxon>Portunus</taxon>
    </lineage>
</organism>
<gene>
    <name evidence="4" type="primary">ANKK1_0</name>
    <name evidence="4" type="ORF">E2C01_087333</name>
</gene>
<comment type="caution">
    <text evidence="4">The sequence shown here is derived from an EMBL/GenBank/DDBJ whole genome shotgun (WGS) entry which is preliminary data.</text>
</comment>
<dbReference type="PANTHER" id="PTHR24198">
    <property type="entry name" value="ANKYRIN REPEAT AND PROTEIN KINASE DOMAIN-CONTAINING PROTEIN"/>
    <property type="match status" value="1"/>
</dbReference>
<dbReference type="PROSITE" id="PS50088">
    <property type="entry name" value="ANK_REPEAT"/>
    <property type="match status" value="3"/>
</dbReference>
<dbReference type="InterPro" id="IPR036770">
    <property type="entry name" value="Ankyrin_rpt-contain_sf"/>
</dbReference>
<keyword evidence="4" id="KW-0808">Transferase</keyword>
<feature type="repeat" description="ANK" evidence="3">
    <location>
        <begin position="105"/>
        <end position="137"/>
    </location>
</feature>
<dbReference type="EMBL" id="VSRR010090614">
    <property type="protein sequence ID" value="MPC92254.1"/>
    <property type="molecule type" value="Genomic_DNA"/>
</dbReference>
<evidence type="ECO:0000256" key="2">
    <source>
        <dbReference type="ARBA" id="ARBA00023043"/>
    </source>
</evidence>
<evidence type="ECO:0000256" key="3">
    <source>
        <dbReference type="PROSITE-ProRule" id="PRU00023"/>
    </source>
</evidence>
<dbReference type="OrthoDB" id="6363110at2759"/>
<reference evidence="4 5" key="1">
    <citation type="submission" date="2019-05" db="EMBL/GenBank/DDBJ databases">
        <title>Another draft genome of Portunus trituberculatus and its Hox gene families provides insights of decapod evolution.</title>
        <authorList>
            <person name="Jeong J.-H."/>
            <person name="Song I."/>
            <person name="Kim S."/>
            <person name="Choi T."/>
            <person name="Kim D."/>
            <person name="Ryu S."/>
            <person name="Kim W."/>
        </authorList>
    </citation>
    <scope>NUCLEOTIDE SEQUENCE [LARGE SCALE GENOMIC DNA]</scope>
    <source>
        <tissue evidence="4">Muscle</tissue>
    </source>
</reference>
<dbReference type="PROSITE" id="PS50297">
    <property type="entry name" value="ANK_REP_REGION"/>
    <property type="match status" value="2"/>
</dbReference>
<evidence type="ECO:0000313" key="4">
    <source>
        <dbReference type="EMBL" id="MPC92254.1"/>
    </source>
</evidence>
<protein>
    <submittedName>
        <fullName evidence="4">Ankyrin repeat and protein kinase domain-containing protein 1</fullName>
    </submittedName>
</protein>
<dbReference type="Pfam" id="PF12796">
    <property type="entry name" value="Ank_2"/>
    <property type="match status" value="2"/>
</dbReference>
<keyword evidence="1" id="KW-0677">Repeat</keyword>
<dbReference type="GO" id="GO:0016301">
    <property type="term" value="F:kinase activity"/>
    <property type="evidence" value="ECO:0007669"/>
    <property type="project" value="UniProtKB-KW"/>
</dbReference>
<dbReference type="InterPro" id="IPR002110">
    <property type="entry name" value="Ankyrin_rpt"/>
</dbReference>
<dbReference type="Proteomes" id="UP000324222">
    <property type="component" value="Unassembled WGS sequence"/>
</dbReference>
<feature type="repeat" description="ANK" evidence="3">
    <location>
        <begin position="5"/>
        <end position="37"/>
    </location>
</feature>
<evidence type="ECO:0000313" key="5">
    <source>
        <dbReference type="Proteomes" id="UP000324222"/>
    </source>
</evidence>
<dbReference type="PANTHER" id="PTHR24198:SF165">
    <property type="entry name" value="ANKYRIN REPEAT-CONTAINING PROTEIN-RELATED"/>
    <property type="match status" value="1"/>
</dbReference>